<evidence type="ECO:0000256" key="7">
    <source>
        <dbReference type="SAM" id="Phobius"/>
    </source>
</evidence>
<dbReference type="PANTHER" id="PTHR45436">
    <property type="entry name" value="SENSOR HISTIDINE KINASE YKOH"/>
    <property type="match status" value="1"/>
</dbReference>
<dbReference type="SMART" id="SM00387">
    <property type="entry name" value="HATPase_c"/>
    <property type="match status" value="1"/>
</dbReference>
<feature type="compositionally biased region" description="Low complexity" evidence="6">
    <location>
        <begin position="943"/>
        <end position="958"/>
    </location>
</feature>
<evidence type="ECO:0000256" key="4">
    <source>
        <dbReference type="ARBA" id="ARBA00022679"/>
    </source>
</evidence>
<reference evidence="9 10" key="1">
    <citation type="submission" date="2020-08" db="EMBL/GenBank/DDBJ databases">
        <title>Sequencing the genomes of 1000 actinobacteria strains.</title>
        <authorList>
            <person name="Klenk H.-P."/>
        </authorList>
    </citation>
    <scope>NUCLEOTIDE SEQUENCE [LARGE SCALE GENOMIC DNA]</scope>
    <source>
        <strain evidence="9 10">DSM 45582</strain>
    </source>
</reference>
<comment type="catalytic activity">
    <reaction evidence="1">
        <text>ATP + protein L-histidine = ADP + protein N-phospho-L-histidine.</text>
        <dbReference type="EC" id="2.7.13.3"/>
    </reaction>
</comment>
<dbReference type="InterPro" id="IPR036890">
    <property type="entry name" value="HATPase_C_sf"/>
</dbReference>
<dbReference type="InterPro" id="IPR003594">
    <property type="entry name" value="HATPase_dom"/>
</dbReference>
<feature type="compositionally biased region" description="Polar residues" evidence="6">
    <location>
        <begin position="1048"/>
        <end position="1059"/>
    </location>
</feature>
<feature type="compositionally biased region" description="Basic and acidic residues" evidence="6">
    <location>
        <begin position="1084"/>
        <end position="1093"/>
    </location>
</feature>
<keyword evidence="10" id="KW-1185">Reference proteome</keyword>
<evidence type="ECO:0000256" key="1">
    <source>
        <dbReference type="ARBA" id="ARBA00000085"/>
    </source>
</evidence>
<evidence type="ECO:0000259" key="8">
    <source>
        <dbReference type="SMART" id="SM00387"/>
    </source>
</evidence>
<protein>
    <recommendedName>
        <fullName evidence="2">histidine kinase</fullName>
        <ecNumber evidence="2">2.7.13.3</ecNumber>
    </recommendedName>
</protein>
<feature type="transmembrane region" description="Helical" evidence="7">
    <location>
        <begin position="21"/>
        <end position="41"/>
    </location>
</feature>
<evidence type="ECO:0000256" key="6">
    <source>
        <dbReference type="SAM" id="MobiDB-lite"/>
    </source>
</evidence>
<dbReference type="EC" id="2.7.13.3" evidence="2"/>
<gene>
    <name evidence="9" type="ORF">BJ969_000236</name>
</gene>
<dbReference type="GO" id="GO:0004673">
    <property type="term" value="F:protein histidine kinase activity"/>
    <property type="evidence" value="ECO:0007669"/>
    <property type="project" value="UniProtKB-EC"/>
</dbReference>
<dbReference type="GO" id="GO:0000160">
    <property type="term" value="P:phosphorelay signal transduction system"/>
    <property type="evidence" value="ECO:0007669"/>
    <property type="project" value="TreeGrafter"/>
</dbReference>
<feature type="domain" description="Histidine kinase/HSP90-like ATPase" evidence="8">
    <location>
        <begin position="523"/>
        <end position="635"/>
    </location>
</feature>
<dbReference type="GO" id="GO:0005886">
    <property type="term" value="C:plasma membrane"/>
    <property type="evidence" value="ECO:0007669"/>
    <property type="project" value="TreeGrafter"/>
</dbReference>
<evidence type="ECO:0000313" key="10">
    <source>
        <dbReference type="Proteomes" id="UP000580474"/>
    </source>
</evidence>
<feature type="compositionally biased region" description="Polar residues" evidence="6">
    <location>
        <begin position="1008"/>
        <end position="1017"/>
    </location>
</feature>
<dbReference type="AlphaFoldDB" id="A0A840NAA9"/>
<sequence>MTAPTPARRRVALRQWRNWSLPVKFAAVVLVPVIFAVGLGISQIRWQVEQANEYERVSHVLDSAQRVEPLVAALQDERNAAVLTNNAAELDRQIAEVDKAFAAVDEELGHGSGHAAAEFGQVVEDRHDEVHAALDKLNEAREAVRRESLSTPDTINAYSTAITTVLSLDRALTSTVSEPTLASTASALQDMLSMMEEVRLQQAWVLSGLSQGQLAPQSVDALQGSRARLISKIADARATVARHWQERLDQTTQGPEIVQRNTMLTQILMAGMSGGPFPATPEQWNGISDQVVMLIDDGHNDLAAEVRTGASTLREDAGNAAGWDSAMLLASLLVAAAVITAITRQLLGSLRTLRHGALDAAQHELPEAVAGIRAGEEVADLPPLPVRTTEEVGQVARAFDEVQRQALRLAAEQASLRHGYSESFVGVSRRSQGLLERQLRLFEQLEQDEEDPDQLSRLFQLDHLATRMRRNNENLMVLSGSDLARRFVRPTELGDMLRAAVSEIEQYPRVVVQPPPQVRLLGHAASDLVRLMAELMDNAANFSAPDTSVTVSSYQAGDGSITVDVLDEGIGMGDQELAAANERLSRVDENDLATSRRMGLFVVARLALRHGVGVRLHGGPDVDGVRATVVVPAEHVVAGAPAAPPAPAMGGQRNGVAHHDLPTSGSFGAGPHSAGAFGDAAPQQSDDTGFVWSTSGGDSGSSAGETGFSTAENGFSTGETGFSTAETGFGTAAETGFSTAESGETGPNTFNTGFLTAAGDGLTSSPLPKREPAAGLVGPSQREDAASSEPAGSLFTPVEIPEQDQGESYDFSSDWTSSDLAWPPAIEDRPASDDGPSPIFEEVSTQWFQPIEGEEESAGGAQGWPGDDEQATSIMDSGSWSFTADSAEEAEAEAAAAEGGSGFTESGLPRRETRDRSAVHVDENDPLGIGDLDEPGPDQVDSTGGTATIDAAAAGAPAERSPQELSRRLADLQGGLRFGRKGPMTSSQDNAASGPSTGEQEATGGGSSSWITDSASNGDPAPANGNGNGNGNGGWSFATDESWKQVEAATTSNPTSFTESGLPRRTPKAQLAPGSAGTGPARPEGQRFERDASALRGRLSSFQSGVERGRHRLPDES</sequence>
<keyword evidence="4" id="KW-0808">Transferase</keyword>
<name>A0A840NAA9_9PSEU</name>
<dbReference type="Proteomes" id="UP000580474">
    <property type="component" value="Unassembled WGS sequence"/>
</dbReference>
<dbReference type="Gene3D" id="3.30.565.10">
    <property type="entry name" value="Histidine kinase-like ATPase, C-terminal domain"/>
    <property type="match status" value="1"/>
</dbReference>
<evidence type="ECO:0000256" key="2">
    <source>
        <dbReference type="ARBA" id="ARBA00012438"/>
    </source>
</evidence>
<dbReference type="InterPro" id="IPR050428">
    <property type="entry name" value="TCS_sensor_his_kinase"/>
</dbReference>
<evidence type="ECO:0000256" key="5">
    <source>
        <dbReference type="ARBA" id="ARBA00022777"/>
    </source>
</evidence>
<dbReference type="RefSeq" id="WP_184476477.1">
    <property type="nucleotide sequence ID" value="NZ_JACHIV010000001.1"/>
</dbReference>
<dbReference type="InterPro" id="IPR013587">
    <property type="entry name" value="Nitrate/nitrite_sensing"/>
</dbReference>
<feature type="compositionally biased region" description="Polar residues" evidence="6">
    <location>
        <begin position="810"/>
        <end position="819"/>
    </location>
</feature>
<evidence type="ECO:0000313" key="9">
    <source>
        <dbReference type="EMBL" id="MBB5067148.1"/>
    </source>
</evidence>
<keyword evidence="7" id="KW-1133">Transmembrane helix</keyword>
<evidence type="ECO:0000256" key="3">
    <source>
        <dbReference type="ARBA" id="ARBA00022553"/>
    </source>
</evidence>
<accession>A0A840NAA9</accession>
<organism evidence="9 10">
    <name type="scientific">Saccharopolyspora gloriosae</name>
    <dbReference type="NCBI Taxonomy" id="455344"/>
    <lineage>
        <taxon>Bacteria</taxon>
        <taxon>Bacillati</taxon>
        <taxon>Actinomycetota</taxon>
        <taxon>Actinomycetes</taxon>
        <taxon>Pseudonocardiales</taxon>
        <taxon>Pseudonocardiaceae</taxon>
        <taxon>Saccharopolyspora</taxon>
    </lineage>
</organism>
<keyword evidence="5 9" id="KW-0418">Kinase</keyword>
<dbReference type="Pfam" id="PF08376">
    <property type="entry name" value="NIT"/>
    <property type="match status" value="1"/>
</dbReference>
<dbReference type="SUPFAM" id="SSF55874">
    <property type="entry name" value="ATPase domain of HSP90 chaperone/DNA topoisomerase II/histidine kinase"/>
    <property type="match status" value="1"/>
</dbReference>
<feature type="compositionally biased region" description="Polar residues" evidence="6">
    <location>
        <begin position="984"/>
        <end position="1000"/>
    </location>
</feature>
<dbReference type="PANTHER" id="PTHR45436:SF5">
    <property type="entry name" value="SENSOR HISTIDINE KINASE TRCS"/>
    <property type="match status" value="1"/>
</dbReference>
<feature type="region of interest" description="Disordered" evidence="6">
    <location>
        <begin position="760"/>
        <end position="1117"/>
    </location>
</feature>
<feature type="compositionally biased region" description="Basic and acidic residues" evidence="6">
    <location>
        <begin position="961"/>
        <end position="970"/>
    </location>
</feature>
<proteinExistence type="predicted"/>
<dbReference type="EMBL" id="JACHIV010000001">
    <property type="protein sequence ID" value="MBB5067148.1"/>
    <property type="molecule type" value="Genomic_DNA"/>
</dbReference>
<feature type="compositionally biased region" description="Basic and acidic residues" evidence="6">
    <location>
        <begin position="908"/>
        <end position="923"/>
    </location>
</feature>
<keyword evidence="3" id="KW-0597">Phosphoprotein</keyword>
<keyword evidence="7" id="KW-0812">Transmembrane</keyword>
<feature type="compositionally biased region" description="Polar residues" evidence="6">
    <location>
        <begin position="871"/>
        <end position="884"/>
    </location>
</feature>
<keyword evidence="7" id="KW-0472">Membrane</keyword>
<comment type="caution">
    <text evidence="9">The sequence shown here is derived from an EMBL/GenBank/DDBJ whole genome shotgun (WGS) entry which is preliminary data.</text>
</comment>
<dbReference type="Pfam" id="PF02518">
    <property type="entry name" value="HATPase_c"/>
    <property type="match status" value="1"/>
</dbReference>